<evidence type="ECO:0000313" key="1">
    <source>
        <dbReference type="EMBL" id="QTC87731.1"/>
    </source>
</evidence>
<dbReference type="Proteomes" id="UP000663942">
    <property type="component" value="Chromosome"/>
</dbReference>
<dbReference type="EMBL" id="CP062006">
    <property type="protein sequence ID" value="QTC87731.1"/>
    <property type="molecule type" value="Genomic_DNA"/>
</dbReference>
<dbReference type="Pfam" id="PF12787">
    <property type="entry name" value="EcsC"/>
    <property type="match status" value="1"/>
</dbReference>
<reference evidence="1 2" key="1">
    <citation type="submission" date="2020-09" db="EMBL/GenBank/DDBJ databases">
        <title>Brevundimonas sp. LVF1 isolated from an oligotrophic pond in Goettingen, Germany.</title>
        <authorList>
            <person name="Friedrich I."/>
            <person name="Klassen A."/>
            <person name="Neubauer H."/>
            <person name="Schneider D."/>
            <person name="Hertel R."/>
            <person name="Daniel R."/>
        </authorList>
    </citation>
    <scope>NUCLEOTIDE SEQUENCE [LARGE SCALE GENOMIC DNA]</scope>
    <source>
        <strain evidence="1 2">LVF1</strain>
    </source>
</reference>
<accession>A0ABX7SJ47</accession>
<proteinExistence type="predicted"/>
<organism evidence="1 2">
    <name type="scientific">Brevundimonas pondensis</name>
    <dbReference type="NCBI Taxonomy" id="2774189"/>
    <lineage>
        <taxon>Bacteria</taxon>
        <taxon>Pseudomonadati</taxon>
        <taxon>Pseudomonadota</taxon>
        <taxon>Alphaproteobacteria</taxon>
        <taxon>Caulobacterales</taxon>
        <taxon>Caulobacteraceae</taxon>
        <taxon>Brevundimonas</taxon>
    </lineage>
</organism>
<gene>
    <name evidence="1" type="ORF">IFE19_16935</name>
</gene>
<dbReference type="RefSeq" id="WP_207824356.1">
    <property type="nucleotide sequence ID" value="NZ_CP062006.1"/>
</dbReference>
<protein>
    <submittedName>
        <fullName evidence="1">EcsC family protein</fullName>
    </submittedName>
</protein>
<name>A0ABX7SJ47_9CAUL</name>
<keyword evidence="2" id="KW-1185">Reference proteome</keyword>
<dbReference type="PANTHER" id="PTHR41260:SF1">
    <property type="entry name" value="PROTEIN ECSC"/>
    <property type="match status" value="1"/>
</dbReference>
<dbReference type="PANTHER" id="PTHR41260">
    <property type="entry name" value="PROTEIN ECSC"/>
    <property type="match status" value="1"/>
</dbReference>
<sequence>MTATEDDRQYEARALGEAEAWRERQLRGPGLWDMTTRATQDRINRLIPERVHQIVTSGVELTTRGIMAGAEWTTAKPLLHGDLRAREDLIRTRIDLYRTTASAEGGVAGAGGFLLAAADFPALLAIKVKLLAEIGALYGHSGKSLPERLYLLRIFQMAFSSARHRPEALSALEAAGRGLHQPDRIQDFDWRKFQLEYRDYIDLAKLAQLIPVIGAPVGAVVNWRLTTRLATTAMNAYRLRWFEDEHLT</sequence>
<dbReference type="InterPro" id="IPR024787">
    <property type="entry name" value="EcsC"/>
</dbReference>
<evidence type="ECO:0000313" key="2">
    <source>
        <dbReference type="Proteomes" id="UP000663942"/>
    </source>
</evidence>